<feature type="domain" description="Peptidase C1A papain C-terminal" evidence="8">
    <location>
        <begin position="338"/>
        <end position="554"/>
    </location>
</feature>
<evidence type="ECO:0000259" key="8">
    <source>
        <dbReference type="SMART" id="SM00645"/>
    </source>
</evidence>
<dbReference type="EMBL" id="QKKF02003370">
    <property type="protein sequence ID" value="RZF47720.1"/>
    <property type="molecule type" value="Genomic_DNA"/>
</dbReference>
<proteinExistence type="inferred from homology"/>
<dbReference type="GO" id="GO:0008234">
    <property type="term" value="F:cysteine-type peptidase activity"/>
    <property type="evidence" value="ECO:0007669"/>
    <property type="project" value="UniProtKB-KW"/>
</dbReference>
<dbReference type="AlphaFoldDB" id="A0A482XQE3"/>
<dbReference type="Proteomes" id="UP000291343">
    <property type="component" value="Unassembled WGS sequence"/>
</dbReference>
<dbReference type="PROSITE" id="PS00139">
    <property type="entry name" value="THIOL_PROTEASE_CYS"/>
    <property type="match status" value="1"/>
</dbReference>
<dbReference type="PANTHER" id="PTHR12411">
    <property type="entry name" value="CYSTEINE PROTEASE FAMILY C1-RELATED"/>
    <property type="match status" value="1"/>
</dbReference>
<dbReference type="PRINTS" id="PR00705">
    <property type="entry name" value="PAPAIN"/>
</dbReference>
<dbReference type="CDD" id="cd02248">
    <property type="entry name" value="Peptidase_C1A"/>
    <property type="match status" value="1"/>
</dbReference>
<dbReference type="InterPro" id="IPR038765">
    <property type="entry name" value="Papain-like_cys_pep_sf"/>
</dbReference>
<reference evidence="10 11" key="1">
    <citation type="journal article" date="2017" name="Gigascience">
        <title>Genome sequence of the small brown planthopper, Laodelphax striatellus.</title>
        <authorList>
            <person name="Zhu J."/>
            <person name="Jiang F."/>
            <person name="Wang X."/>
            <person name="Yang P."/>
            <person name="Bao Y."/>
            <person name="Zhao W."/>
            <person name="Wang W."/>
            <person name="Lu H."/>
            <person name="Wang Q."/>
            <person name="Cui N."/>
            <person name="Li J."/>
            <person name="Chen X."/>
            <person name="Luo L."/>
            <person name="Yu J."/>
            <person name="Kang L."/>
            <person name="Cui F."/>
        </authorList>
    </citation>
    <scope>NUCLEOTIDE SEQUENCE [LARGE SCALE GENOMIC DNA]</scope>
    <source>
        <strain evidence="10">Lst14</strain>
    </source>
</reference>
<dbReference type="InterPro" id="IPR025661">
    <property type="entry name" value="Pept_asp_AS"/>
</dbReference>
<evidence type="ECO:0000313" key="10">
    <source>
        <dbReference type="EMBL" id="RZF47720.1"/>
    </source>
</evidence>
<evidence type="ECO:0008006" key="12">
    <source>
        <dbReference type="Google" id="ProtNLM"/>
    </source>
</evidence>
<dbReference type="SMR" id="A0A482XQE3"/>
<evidence type="ECO:0000256" key="6">
    <source>
        <dbReference type="ARBA" id="ARBA00023157"/>
    </source>
</evidence>
<keyword evidence="2" id="KW-0645">Protease</keyword>
<dbReference type="FunFam" id="3.90.70.10:FF:000087">
    <property type="entry name" value="Counting factor associated protein D"/>
    <property type="match status" value="1"/>
</dbReference>
<feature type="domain" description="Cathepsin propeptide inhibitor" evidence="9">
    <location>
        <begin position="248"/>
        <end position="306"/>
    </location>
</feature>
<gene>
    <name evidence="10" type="ORF">LSTR_LSTR005984</name>
</gene>
<dbReference type="InterPro" id="IPR000169">
    <property type="entry name" value="Pept_cys_AS"/>
</dbReference>
<comment type="similarity">
    <text evidence="1">Belongs to the peptidase C1 family.</text>
</comment>
<dbReference type="SMART" id="SM00848">
    <property type="entry name" value="Inhibitor_I29"/>
    <property type="match status" value="1"/>
</dbReference>
<feature type="signal peptide" evidence="7">
    <location>
        <begin position="1"/>
        <end position="18"/>
    </location>
</feature>
<dbReference type="InterPro" id="IPR013201">
    <property type="entry name" value="Prot_inhib_I29"/>
</dbReference>
<dbReference type="InterPro" id="IPR013128">
    <property type="entry name" value="Peptidase_C1A"/>
</dbReference>
<evidence type="ECO:0000259" key="9">
    <source>
        <dbReference type="SMART" id="SM00848"/>
    </source>
</evidence>
<comment type="caution">
    <text evidence="10">The sequence shown here is derived from an EMBL/GenBank/DDBJ whole genome shotgun (WGS) entry which is preliminary data.</text>
</comment>
<keyword evidence="5" id="KW-0865">Zymogen</keyword>
<evidence type="ECO:0000256" key="5">
    <source>
        <dbReference type="ARBA" id="ARBA00023145"/>
    </source>
</evidence>
<keyword evidence="6" id="KW-1015">Disulfide bond</keyword>
<dbReference type="Gene3D" id="3.90.70.10">
    <property type="entry name" value="Cysteine proteinases"/>
    <property type="match status" value="1"/>
</dbReference>
<dbReference type="SMART" id="SM00645">
    <property type="entry name" value="Pept_C1"/>
    <property type="match status" value="1"/>
</dbReference>
<keyword evidence="7" id="KW-0732">Signal</keyword>
<evidence type="ECO:0000256" key="7">
    <source>
        <dbReference type="SAM" id="SignalP"/>
    </source>
</evidence>
<dbReference type="InterPro" id="IPR039417">
    <property type="entry name" value="Peptidase_C1A_papain-like"/>
</dbReference>
<keyword evidence="4" id="KW-0788">Thiol protease</keyword>
<feature type="chain" id="PRO_5019803640" description="Peptidase C1A papain C-terminal domain-containing protein" evidence="7">
    <location>
        <begin position="19"/>
        <end position="556"/>
    </location>
</feature>
<dbReference type="GO" id="GO:0006508">
    <property type="term" value="P:proteolysis"/>
    <property type="evidence" value="ECO:0007669"/>
    <property type="project" value="UniProtKB-KW"/>
</dbReference>
<evidence type="ECO:0000256" key="2">
    <source>
        <dbReference type="ARBA" id="ARBA00022670"/>
    </source>
</evidence>
<dbReference type="OrthoDB" id="65740at2759"/>
<dbReference type="Pfam" id="PF00112">
    <property type="entry name" value="Peptidase_C1"/>
    <property type="match status" value="1"/>
</dbReference>
<dbReference type="InterPro" id="IPR025660">
    <property type="entry name" value="Pept_his_AS"/>
</dbReference>
<dbReference type="InterPro" id="IPR000668">
    <property type="entry name" value="Peptidase_C1A_C"/>
</dbReference>
<protein>
    <recommendedName>
        <fullName evidence="12">Peptidase C1A papain C-terminal domain-containing protein</fullName>
    </recommendedName>
</protein>
<name>A0A482XQE3_LAOST</name>
<evidence type="ECO:0000256" key="1">
    <source>
        <dbReference type="ARBA" id="ARBA00008455"/>
    </source>
</evidence>
<dbReference type="Pfam" id="PF08246">
    <property type="entry name" value="Inhibitor_I29"/>
    <property type="match status" value="1"/>
</dbReference>
<evidence type="ECO:0000256" key="3">
    <source>
        <dbReference type="ARBA" id="ARBA00022801"/>
    </source>
</evidence>
<sequence length="556" mass="62524">MQAVNFVFLASLLSAVGAADYYDSSPVFSRTYIVKGAIVIPYAELEEPFAAWYDSSAGSSRIDYYGGMVKTYQLQSKGQYGSLFKLAPVTTEKTSNIVTCLEVEGTEEMPTEVQSILPDLTGFKRIGKMFYQGVDADVWNKVVQINDKVNNYTMLLTWKQAANNVNFKQPVPLYYEMKGFNTLLGSHYDHYYLYYSDYSFEKPDPSNFQIPPNMKCGGFPGPGINHLATFNPMREFINEDRSHLETEWERFHRVHNKRPEYKSNKEHLMRQHIFEQNFRYIQSKNRAGLTFKLAVNHLTDRTTDELRYLRGSRVSANRTAGLKFPYSDEALVRGIGGLPESIDWRLFGAVTAVKDQSVCGSCWSFGTTGAVEGAYFLATHHQVRLSQQALIDCSWGFGNNGCDGGEDFRAYAWIKEHGLPSEADYGSYLGQDGYCHAKGLTPTAKISGFVDVTPENENALKLALVEKGPISISIDASLRSFSYYSHGVYYDPQCGNTTDRLDHAVVLVGYGKLAGEPYWLVKNSWSNYWGEEGYILISPKNNNCGVTCAPTYVVLD</sequence>
<accession>A0A482XQE3</accession>
<organism evidence="10 11">
    <name type="scientific">Laodelphax striatellus</name>
    <name type="common">Small brown planthopper</name>
    <name type="synonym">Delphax striatella</name>
    <dbReference type="NCBI Taxonomy" id="195883"/>
    <lineage>
        <taxon>Eukaryota</taxon>
        <taxon>Metazoa</taxon>
        <taxon>Ecdysozoa</taxon>
        <taxon>Arthropoda</taxon>
        <taxon>Hexapoda</taxon>
        <taxon>Insecta</taxon>
        <taxon>Pterygota</taxon>
        <taxon>Neoptera</taxon>
        <taxon>Paraneoptera</taxon>
        <taxon>Hemiptera</taxon>
        <taxon>Auchenorrhyncha</taxon>
        <taxon>Fulgoroidea</taxon>
        <taxon>Delphacidae</taxon>
        <taxon>Criomorphinae</taxon>
        <taxon>Laodelphax</taxon>
    </lineage>
</organism>
<dbReference type="PROSITE" id="PS00639">
    <property type="entry name" value="THIOL_PROTEASE_HIS"/>
    <property type="match status" value="1"/>
</dbReference>
<evidence type="ECO:0000313" key="11">
    <source>
        <dbReference type="Proteomes" id="UP000291343"/>
    </source>
</evidence>
<evidence type="ECO:0000256" key="4">
    <source>
        <dbReference type="ARBA" id="ARBA00022807"/>
    </source>
</evidence>
<dbReference type="InParanoid" id="A0A482XQE3"/>
<dbReference type="SUPFAM" id="SSF54001">
    <property type="entry name" value="Cysteine proteinases"/>
    <property type="match status" value="1"/>
</dbReference>
<dbReference type="STRING" id="195883.A0A482XQE3"/>
<dbReference type="FunCoup" id="A0A482XQE3">
    <property type="interactions" value="38"/>
</dbReference>
<dbReference type="PROSITE" id="PS00640">
    <property type="entry name" value="THIOL_PROTEASE_ASN"/>
    <property type="match status" value="1"/>
</dbReference>
<keyword evidence="11" id="KW-1185">Reference proteome</keyword>
<keyword evidence="3" id="KW-0378">Hydrolase</keyword>